<gene>
    <name evidence="2" type="ORF">TWF191_001696</name>
</gene>
<organism evidence="2 3">
    <name type="scientific">Orbilia oligospora</name>
    <name type="common">Nematode-trapping fungus</name>
    <name type="synonym">Arthrobotrys oligospora</name>
    <dbReference type="NCBI Taxonomy" id="2813651"/>
    <lineage>
        <taxon>Eukaryota</taxon>
        <taxon>Fungi</taxon>
        <taxon>Dikarya</taxon>
        <taxon>Ascomycota</taxon>
        <taxon>Pezizomycotina</taxon>
        <taxon>Orbiliomycetes</taxon>
        <taxon>Orbiliales</taxon>
        <taxon>Orbiliaceae</taxon>
        <taxon>Orbilia</taxon>
    </lineage>
</organism>
<reference evidence="2 3" key="1">
    <citation type="submission" date="2019-06" db="EMBL/GenBank/DDBJ databases">
        <authorList>
            <person name="Palmer J.M."/>
        </authorList>
    </citation>
    <scope>NUCLEOTIDE SEQUENCE [LARGE SCALE GENOMIC DNA]</scope>
    <source>
        <strain evidence="2 3">TWF191</strain>
    </source>
</reference>
<dbReference type="Proteomes" id="UP000483672">
    <property type="component" value="Unassembled WGS sequence"/>
</dbReference>
<protein>
    <submittedName>
        <fullName evidence="2">Uncharacterized protein</fullName>
    </submittedName>
</protein>
<proteinExistence type="predicted"/>
<evidence type="ECO:0000313" key="3">
    <source>
        <dbReference type="Proteomes" id="UP000483672"/>
    </source>
</evidence>
<name>A0A7C8V390_ORBOL</name>
<evidence type="ECO:0000256" key="1">
    <source>
        <dbReference type="SAM" id="MobiDB-lite"/>
    </source>
</evidence>
<comment type="caution">
    <text evidence="2">The sequence shown here is derived from an EMBL/GenBank/DDBJ whole genome shotgun (WGS) entry which is preliminary data.</text>
</comment>
<evidence type="ECO:0000313" key="2">
    <source>
        <dbReference type="EMBL" id="KAF3229143.1"/>
    </source>
</evidence>
<accession>A0A7C8V390</accession>
<feature type="region of interest" description="Disordered" evidence="1">
    <location>
        <begin position="60"/>
        <end position="86"/>
    </location>
</feature>
<sequence length="191" mass="20993">MPISWSSENYVKLLSALLAAHPELKPDYEKIAVHFGDGATYDAINNCMRRIRAKAEELRKEVETGVRPNVTPKPTPRKRNVAGQSKAKKGFIEEDGDDEEILTPSKKKAKLIEEGTPTSIKKEGNGGIRKKAPNSVLATTIIDVLDSDDENIGQSGVAVKREVNSAAVKTEMVSNTTAYDYDSEDNYREGL</sequence>
<dbReference type="AlphaFoldDB" id="A0A7C8V390"/>
<dbReference type="EMBL" id="WIPF01000013">
    <property type="protein sequence ID" value="KAF3229143.1"/>
    <property type="molecule type" value="Genomic_DNA"/>
</dbReference>